<proteinExistence type="predicted"/>
<comment type="subcellular location">
    <subcellularLocation>
        <location evidence="1">Membrane</location>
        <topology evidence="1">Multi-pass membrane protein</topology>
    </subcellularLocation>
</comment>
<dbReference type="SUPFAM" id="SSF81340">
    <property type="entry name" value="Clc chloride channel"/>
    <property type="match status" value="1"/>
</dbReference>
<comment type="caution">
    <text evidence="9">The sequence shown here is derived from an EMBL/GenBank/DDBJ whole genome shotgun (WGS) entry which is preliminary data.</text>
</comment>
<evidence type="ECO:0000256" key="8">
    <source>
        <dbReference type="SAM" id="Phobius"/>
    </source>
</evidence>
<protein>
    <submittedName>
        <fullName evidence="9">H(+)/Cl(-) exchange transporter ClcA</fullName>
    </submittedName>
</protein>
<feature type="transmembrane region" description="Helical" evidence="8">
    <location>
        <begin position="56"/>
        <end position="77"/>
    </location>
</feature>
<dbReference type="PANTHER" id="PTHR45711">
    <property type="entry name" value="CHLORIDE CHANNEL PROTEIN"/>
    <property type="match status" value="1"/>
</dbReference>
<dbReference type="Pfam" id="PF00654">
    <property type="entry name" value="Voltage_CLC"/>
    <property type="match status" value="1"/>
</dbReference>
<evidence type="ECO:0000256" key="2">
    <source>
        <dbReference type="ARBA" id="ARBA00022448"/>
    </source>
</evidence>
<feature type="transmembrane region" description="Helical" evidence="8">
    <location>
        <begin position="155"/>
        <end position="180"/>
    </location>
</feature>
<keyword evidence="10" id="KW-1185">Reference proteome</keyword>
<sequence length="443" mass="46280">MTPPRSETVTKDMAFYGIALLIGFATALVGTVFHRVVGFMQMHLPQVPSYLGVEGVAAAVFLAFLCASMMCLAVLLVRKFAPEASGSGVQEVEGAMAGLRQVRWQRVLPVKFFGGLLSLGSGLVGGREGPTIHMGASIAQALSQRVTMAVSEARALLGAGAAAGLTAAFNAPVASVLFVIEEARGVFPYSMRTYYAVILASGASVLTTVALLGPTPFMAMSATAPELVVFPIFVLLGVVLGVMGVFFNRLVLTSLDYAQQISVRYSAYLWPLLLGLCIGPMVLWLPDATGGGESLVERLVHHPLSLGLLGLLAIVRLVMTVASYAAGTPAGIFAPILAIAVVFSVFFGKLLMLFLPLSPDLLVALAVAGMAGLFSSTIRAPMVGVVLIVELTGAYSLAVPSFLCAMTASVVASSCGGRPIYELLLERTLRLAGQSVPQDDNHG</sequence>
<organism evidence="9 10">
    <name type="scientific">Alcaligenes endophyticus</name>
    <dbReference type="NCBI Taxonomy" id="1929088"/>
    <lineage>
        <taxon>Bacteria</taxon>
        <taxon>Pseudomonadati</taxon>
        <taxon>Pseudomonadota</taxon>
        <taxon>Betaproteobacteria</taxon>
        <taxon>Burkholderiales</taxon>
        <taxon>Alcaligenaceae</taxon>
        <taxon>Alcaligenes</taxon>
    </lineage>
</organism>
<evidence type="ECO:0000313" key="10">
    <source>
        <dbReference type="Proteomes" id="UP001168613"/>
    </source>
</evidence>
<feature type="transmembrane region" description="Helical" evidence="8">
    <location>
        <begin position="362"/>
        <end position="389"/>
    </location>
</feature>
<gene>
    <name evidence="9" type="primary">clcA</name>
    <name evidence="9" type="ORF">LMS43_13010</name>
</gene>
<dbReference type="CDD" id="cd01031">
    <property type="entry name" value="EriC"/>
    <property type="match status" value="1"/>
</dbReference>
<dbReference type="PANTHER" id="PTHR45711:SF6">
    <property type="entry name" value="CHLORIDE CHANNEL PROTEIN"/>
    <property type="match status" value="1"/>
</dbReference>
<evidence type="ECO:0000256" key="3">
    <source>
        <dbReference type="ARBA" id="ARBA00022692"/>
    </source>
</evidence>
<dbReference type="EMBL" id="JAJHNU010000004">
    <property type="protein sequence ID" value="MDN4122207.1"/>
    <property type="molecule type" value="Genomic_DNA"/>
</dbReference>
<evidence type="ECO:0000256" key="5">
    <source>
        <dbReference type="ARBA" id="ARBA00023065"/>
    </source>
</evidence>
<keyword evidence="5" id="KW-0406">Ion transport</keyword>
<feature type="transmembrane region" description="Helical" evidence="8">
    <location>
        <begin position="192"/>
        <end position="215"/>
    </location>
</feature>
<evidence type="ECO:0000256" key="7">
    <source>
        <dbReference type="ARBA" id="ARBA00023214"/>
    </source>
</evidence>
<dbReference type="PRINTS" id="PR00762">
    <property type="entry name" value="CLCHANNEL"/>
</dbReference>
<dbReference type="InterPro" id="IPR014743">
    <property type="entry name" value="Cl-channel_core"/>
</dbReference>
<feature type="transmembrane region" description="Helical" evidence="8">
    <location>
        <begin position="267"/>
        <end position="285"/>
    </location>
</feature>
<dbReference type="RefSeq" id="WP_266123565.1">
    <property type="nucleotide sequence ID" value="NZ_JAJHNU010000004.1"/>
</dbReference>
<feature type="transmembrane region" description="Helical" evidence="8">
    <location>
        <begin position="306"/>
        <end position="326"/>
    </location>
</feature>
<evidence type="ECO:0000256" key="6">
    <source>
        <dbReference type="ARBA" id="ARBA00023136"/>
    </source>
</evidence>
<keyword evidence="7" id="KW-0868">Chloride</keyword>
<dbReference type="Gene3D" id="1.10.3080.10">
    <property type="entry name" value="Clc chloride channel"/>
    <property type="match status" value="1"/>
</dbReference>
<feature type="transmembrane region" description="Helical" evidence="8">
    <location>
        <begin position="332"/>
        <end position="355"/>
    </location>
</feature>
<evidence type="ECO:0000256" key="4">
    <source>
        <dbReference type="ARBA" id="ARBA00022989"/>
    </source>
</evidence>
<keyword evidence="4 8" id="KW-1133">Transmembrane helix</keyword>
<accession>A0ABT8ELX8</accession>
<evidence type="ECO:0000256" key="1">
    <source>
        <dbReference type="ARBA" id="ARBA00004141"/>
    </source>
</evidence>
<name>A0ABT8ELX8_9BURK</name>
<feature type="transmembrane region" description="Helical" evidence="8">
    <location>
        <begin position="14"/>
        <end position="36"/>
    </location>
</feature>
<reference evidence="9" key="1">
    <citation type="submission" date="2021-11" db="EMBL/GenBank/DDBJ databases">
        <title>Draft genome sequence of Alcaligenes endophyticus type strain CCUG 75668T.</title>
        <authorList>
            <person name="Salva-Serra F."/>
            <person name="Duran R.E."/>
            <person name="Seeger M."/>
            <person name="Moore E.R.B."/>
            <person name="Jaen-Luchoro D."/>
        </authorList>
    </citation>
    <scope>NUCLEOTIDE SEQUENCE</scope>
    <source>
        <strain evidence="9">CCUG 75668</strain>
    </source>
</reference>
<keyword evidence="3 8" id="KW-0812">Transmembrane</keyword>
<dbReference type="Proteomes" id="UP001168613">
    <property type="component" value="Unassembled WGS sequence"/>
</dbReference>
<feature type="transmembrane region" description="Helical" evidence="8">
    <location>
        <begin position="227"/>
        <end position="247"/>
    </location>
</feature>
<dbReference type="NCBIfam" id="NF003640">
    <property type="entry name" value="PRK05277.1"/>
    <property type="match status" value="1"/>
</dbReference>
<dbReference type="InterPro" id="IPR001807">
    <property type="entry name" value="ClC"/>
</dbReference>
<keyword evidence="6 8" id="KW-0472">Membrane</keyword>
<keyword evidence="2" id="KW-0813">Transport</keyword>
<evidence type="ECO:0000313" key="9">
    <source>
        <dbReference type="EMBL" id="MDN4122207.1"/>
    </source>
</evidence>